<dbReference type="EMBL" id="JARKIK010000035">
    <property type="protein sequence ID" value="KAK8739967.1"/>
    <property type="molecule type" value="Genomic_DNA"/>
</dbReference>
<evidence type="ECO:0000313" key="2">
    <source>
        <dbReference type="Proteomes" id="UP001445076"/>
    </source>
</evidence>
<gene>
    <name evidence="1" type="ORF">OTU49_003293</name>
</gene>
<dbReference type="Proteomes" id="UP001445076">
    <property type="component" value="Unassembled WGS sequence"/>
</dbReference>
<protein>
    <submittedName>
        <fullName evidence="1">Uncharacterized protein</fullName>
    </submittedName>
</protein>
<organism evidence="1 2">
    <name type="scientific">Cherax quadricarinatus</name>
    <name type="common">Australian red claw crayfish</name>
    <dbReference type="NCBI Taxonomy" id="27406"/>
    <lineage>
        <taxon>Eukaryota</taxon>
        <taxon>Metazoa</taxon>
        <taxon>Ecdysozoa</taxon>
        <taxon>Arthropoda</taxon>
        <taxon>Crustacea</taxon>
        <taxon>Multicrustacea</taxon>
        <taxon>Malacostraca</taxon>
        <taxon>Eumalacostraca</taxon>
        <taxon>Eucarida</taxon>
        <taxon>Decapoda</taxon>
        <taxon>Pleocyemata</taxon>
        <taxon>Astacidea</taxon>
        <taxon>Parastacoidea</taxon>
        <taxon>Parastacidae</taxon>
        <taxon>Cherax</taxon>
    </lineage>
</organism>
<accession>A0AAW0X6F7</accession>
<keyword evidence="2" id="KW-1185">Reference proteome</keyword>
<feature type="non-terminal residue" evidence="1">
    <location>
        <position position="1"/>
    </location>
</feature>
<reference evidence="1 2" key="1">
    <citation type="journal article" date="2024" name="BMC Genomics">
        <title>Genome assembly of redclaw crayfish (Cherax quadricarinatus) provides insights into its immune adaptation and hypoxia tolerance.</title>
        <authorList>
            <person name="Liu Z."/>
            <person name="Zheng J."/>
            <person name="Li H."/>
            <person name="Fang K."/>
            <person name="Wang S."/>
            <person name="He J."/>
            <person name="Zhou D."/>
            <person name="Weng S."/>
            <person name="Chi M."/>
            <person name="Gu Z."/>
            <person name="He J."/>
            <person name="Li F."/>
            <person name="Wang M."/>
        </authorList>
    </citation>
    <scope>NUCLEOTIDE SEQUENCE [LARGE SCALE GENOMIC DNA]</scope>
    <source>
        <strain evidence="1">ZL_2023a</strain>
    </source>
</reference>
<dbReference type="AlphaFoldDB" id="A0AAW0X6F7"/>
<evidence type="ECO:0000313" key="1">
    <source>
        <dbReference type="EMBL" id="KAK8739967.1"/>
    </source>
</evidence>
<proteinExistence type="predicted"/>
<name>A0AAW0X6F7_CHEQU</name>
<comment type="caution">
    <text evidence="1">The sequence shown here is derived from an EMBL/GenBank/DDBJ whole genome shotgun (WGS) entry which is preliminary data.</text>
</comment>
<sequence length="190" mass="20845">GKHGQCLGTKECYRGWTYLSLQPSDTIVLAHTHGEDTVEVKVTLSACFPDYLVGVHISKSTIHTISTLEVRYKREGRYHTLSATLSGFHAIGNTLGRSRNNGTFGGSDNFITGGTDTLFSSTVEHGGLDCAGQWFLLGVKGAEVFPNCCSRSHHHPVTLISASPATNVMQLTSLCIFFMLRTFIWKYLTK</sequence>